<dbReference type="Proteomes" id="UP000193588">
    <property type="component" value="Unassembled WGS sequence"/>
</dbReference>
<dbReference type="Proteomes" id="UP000032289">
    <property type="component" value="Unassembled WGS sequence"/>
</dbReference>
<dbReference type="PATRIC" id="fig|137591.24.peg.65"/>
<feature type="transmembrane region" description="Helical" evidence="1">
    <location>
        <begin position="32"/>
        <end position="51"/>
    </location>
</feature>
<dbReference type="EMBL" id="VNHC01000002">
    <property type="protein sequence ID" value="TVV28423.1"/>
    <property type="molecule type" value="Genomic_DNA"/>
</dbReference>
<keyword evidence="1" id="KW-1133">Transmembrane helix</keyword>
<dbReference type="EMBL" id="JWHT01000001">
    <property type="protein sequence ID" value="KIU25797.1"/>
    <property type="molecule type" value="Genomic_DNA"/>
</dbReference>
<evidence type="ECO:0000313" key="8">
    <source>
        <dbReference type="Proteomes" id="UP000193588"/>
    </source>
</evidence>
<dbReference type="OrthoDB" id="9872922at2"/>
<reference evidence="6 7" key="1">
    <citation type="journal article" date="2015" name="Microbiology (Mosc.)">
        <title>Genomics of the Weissella cibaria species with an examination of its metabolic traits.</title>
        <authorList>
            <person name="Lynch K.M."/>
            <person name="Lucid A."/>
            <person name="Arendt E.K."/>
            <person name="Sleator R.D."/>
            <person name="Lucey B."/>
            <person name="Coffey A."/>
        </authorList>
    </citation>
    <scope>NUCLEOTIDE SEQUENCE [LARGE SCALE GENOMIC DNA]</scope>
    <source>
        <strain evidence="3 7">AB3b</strain>
        <strain evidence="2 6">MG1</strain>
    </source>
</reference>
<dbReference type="Proteomes" id="UP000320012">
    <property type="component" value="Unassembled WGS sequence"/>
</dbReference>
<reference evidence="4 8" key="2">
    <citation type="submission" date="2017-04" db="EMBL/GenBank/DDBJ databases">
        <title>The genome sequence of Weissella cibaria isolated from wild Drosophila.</title>
        <authorList>
            <person name="Ricks N.J."/>
            <person name="Carroll C."/>
            <person name="Walters A."/>
            <person name="Newell P.D."/>
            <person name="Chaston J.M."/>
        </authorList>
    </citation>
    <scope>NUCLEOTIDE SEQUENCE [LARGE SCALE GENOMIC DNA]</scope>
    <source>
        <strain evidence="4 8">DmW_103</strain>
    </source>
</reference>
<reference evidence="5 9" key="3">
    <citation type="submission" date="2019-07" db="EMBL/GenBank/DDBJ databases">
        <title>Genome sequence of Weissella cibaria GK1.</title>
        <authorList>
            <person name="Choi H.-J."/>
        </authorList>
    </citation>
    <scope>NUCLEOTIDE SEQUENCE [LARGE SCALE GENOMIC DNA]</scope>
    <source>
        <strain evidence="5 9">GK1</strain>
    </source>
</reference>
<dbReference type="EMBL" id="NDXJ01000002">
    <property type="protein sequence ID" value="OSP90385.1"/>
    <property type="molecule type" value="Genomic_DNA"/>
</dbReference>
<evidence type="ECO:0000313" key="7">
    <source>
        <dbReference type="Proteomes" id="UP000032289"/>
    </source>
</evidence>
<keyword evidence="1" id="KW-0472">Membrane</keyword>
<evidence type="ECO:0000313" key="6">
    <source>
        <dbReference type="Proteomes" id="UP000032287"/>
    </source>
</evidence>
<protein>
    <submittedName>
        <fullName evidence="3">Uncharacterized protein</fullName>
    </submittedName>
</protein>
<evidence type="ECO:0000313" key="5">
    <source>
        <dbReference type="EMBL" id="TVV28423.1"/>
    </source>
</evidence>
<evidence type="ECO:0000313" key="4">
    <source>
        <dbReference type="EMBL" id="OSP90385.1"/>
    </source>
</evidence>
<gene>
    <name evidence="3" type="ORF">ab3b_00063</name>
    <name evidence="4" type="ORF">B9D04_01115</name>
    <name evidence="5" type="ORF">FO435_11325</name>
    <name evidence="2" type="ORF">QX99_00132</name>
</gene>
<dbReference type="AlphaFoldDB" id="A0A0D1M4M7"/>
<organism evidence="3 7">
    <name type="scientific">Weissella cibaria</name>
    <dbReference type="NCBI Taxonomy" id="137591"/>
    <lineage>
        <taxon>Bacteria</taxon>
        <taxon>Bacillati</taxon>
        <taxon>Bacillota</taxon>
        <taxon>Bacilli</taxon>
        <taxon>Lactobacillales</taxon>
        <taxon>Lactobacillaceae</taxon>
        <taxon>Weissella</taxon>
    </lineage>
</organism>
<evidence type="ECO:0000313" key="3">
    <source>
        <dbReference type="EMBL" id="KIU25797.1"/>
    </source>
</evidence>
<evidence type="ECO:0000256" key="1">
    <source>
        <dbReference type="SAM" id="Phobius"/>
    </source>
</evidence>
<dbReference type="KEGG" id="wcb:AO080_02540"/>
<dbReference type="Proteomes" id="UP000032287">
    <property type="component" value="Unassembled WGS sequence"/>
</dbReference>
<accession>A0A0D1M4M7</accession>
<proteinExistence type="predicted"/>
<evidence type="ECO:0000313" key="2">
    <source>
        <dbReference type="EMBL" id="KIU22628.1"/>
    </source>
</evidence>
<name>A0A0D1M4M7_9LACO</name>
<keyword evidence="6" id="KW-1185">Reference proteome</keyword>
<evidence type="ECO:0000313" key="9">
    <source>
        <dbReference type="Proteomes" id="UP000320012"/>
    </source>
</evidence>
<feature type="transmembrane region" description="Helical" evidence="1">
    <location>
        <begin position="7"/>
        <end position="26"/>
    </location>
</feature>
<dbReference type="STRING" id="137591.AO080_02540"/>
<keyword evidence="1" id="KW-0812">Transmembrane</keyword>
<sequence length="59" mass="6785">MTKYVDWVSLLFMLIYAVSDAIVFHADSFWPGAIKSLIVAAVLTAIIRFVVKKIYQHKR</sequence>
<comment type="caution">
    <text evidence="3">The sequence shown here is derived from an EMBL/GenBank/DDBJ whole genome shotgun (WGS) entry which is preliminary data.</text>
</comment>
<dbReference type="RefSeq" id="WP_043707882.1">
    <property type="nucleotide sequence ID" value="NZ_CP012873.1"/>
</dbReference>
<dbReference type="EMBL" id="JWHU01000001">
    <property type="protein sequence ID" value="KIU22628.1"/>
    <property type="molecule type" value="Genomic_DNA"/>
</dbReference>